<name>A0A2H1WA16_SPOFR</name>
<protein>
    <submittedName>
        <fullName evidence="1">SFRICE_008596</fullName>
    </submittedName>
</protein>
<dbReference type="AlphaFoldDB" id="A0A2H1WA16"/>
<gene>
    <name evidence="1" type="ORF">SFRICE_008596</name>
</gene>
<proteinExistence type="predicted"/>
<accession>A0A2H1WA16</accession>
<reference evidence="1" key="1">
    <citation type="submission" date="2016-07" db="EMBL/GenBank/DDBJ databases">
        <authorList>
            <person name="Bretaudeau A."/>
        </authorList>
    </citation>
    <scope>NUCLEOTIDE SEQUENCE</scope>
    <source>
        <strain evidence="1">Rice</strain>
        <tissue evidence="1">Whole body</tissue>
    </source>
</reference>
<dbReference type="EMBL" id="ODYU01007276">
    <property type="protein sequence ID" value="SOQ49908.1"/>
    <property type="molecule type" value="Genomic_DNA"/>
</dbReference>
<evidence type="ECO:0000313" key="1">
    <source>
        <dbReference type="EMBL" id="SOQ49908.1"/>
    </source>
</evidence>
<sequence>MNIVGYILALTNLQAFGGQKPDLKDLSLSVGNFTSLAQELQNYPEFDKNGFQKNRVYRVGNVGLYLSNNFREYYLHGIGNPDDEGTIITFIYKNDENDDDGPNLANYTLLIRKSDMPEDLVQPILQDHIQRMNDLHAGAVNV</sequence>
<organism evidence="1">
    <name type="scientific">Spodoptera frugiperda</name>
    <name type="common">Fall armyworm</name>
    <dbReference type="NCBI Taxonomy" id="7108"/>
    <lineage>
        <taxon>Eukaryota</taxon>
        <taxon>Metazoa</taxon>
        <taxon>Ecdysozoa</taxon>
        <taxon>Arthropoda</taxon>
        <taxon>Hexapoda</taxon>
        <taxon>Insecta</taxon>
        <taxon>Pterygota</taxon>
        <taxon>Neoptera</taxon>
        <taxon>Endopterygota</taxon>
        <taxon>Lepidoptera</taxon>
        <taxon>Glossata</taxon>
        <taxon>Ditrysia</taxon>
        <taxon>Noctuoidea</taxon>
        <taxon>Noctuidae</taxon>
        <taxon>Amphipyrinae</taxon>
        <taxon>Spodoptera</taxon>
    </lineage>
</organism>